<reference evidence="3" key="1">
    <citation type="submission" date="2012-08" db="EMBL/GenBank/DDBJ databases">
        <title>The Genome Sequence of Wuchereria bancrofti.</title>
        <authorList>
            <person name="Nutman T.B."/>
            <person name="Fink D.L."/>
            <person name="Russ C."/>
            <person name="Young S."/>
            <person name="Zeng Q."/>
            <person name="Koehrsen M."/>
            <person name="Alvarado L."/>
            <person name="Berlin A."/>
            <person name="Chapman S.B."/>
            <person name="Chen Z."/>
            <person name="Freedman E."/>
            <person name="Gellesch M."/>
            <person name="Goldberg J."/>
            <person name="Griggs A."/>
            <person name="Gujja S."/>
            <person name="Heilman E.R."/>
            <person name="Heiman D."/>
            <person name="Hepburn T."/>
            <person name="Howarth C."/>
            <person name="Jen D."/>
            <person name="Larson L."/>
            <person name="Lewis B."/>
            <person name="Mehta T."/>
            <person name="Park D."/>
            <person name="Pearson M."/>
            <person name="Roberts A."/>
            <person name="Saif S."/>
            <person name="Shea T."/>
            <person name="Shenoy N."/>
            <person name="Sisk P."/>
            <person name="Stolte C."/>
            <person name="Sykes S."/>
            <person name="Walk T."/>
            <person name="White J."/>
            <person name="Yandava C."/>
            <person name="Haas B."/>
            <person name="Henn M.R."/>
            <person name="Nusbaum C."/>
            <person name="Birren B."/>
        </authorList>
    </citation>
    <scope>NUCLEOTIDE SEQUENCE [LARGE SCALE GENOMIC DNA]</scope>
    <source>
        <strain evidence="3">NA</strain>
    </source>
</reference>
<feature type="region of interest" description="Disordered" evidence="1">
    <location>
        <begin position="48"/>
        <end position="72"/>
    </location>
</feature>
<accession>J9FH04</accession>
<sequence length="72" mass="8216">MYTFMEEQLKVIENDDGDESDITDLLKIKDQMEKGTYKNGCEMMKASNDKETGKQDVNGFFGRTPSDIDRGL</sequence>
<dbReference type="EMBL" id="ADBV01000021">
    <property type="protein sequence ID" value="EJW88932.1"/>
    <property type="molecule type" value="Genomic_DNA"/>
</dbReference>
<organism evidence="2 3">
    <name type="scientific">Wuchereria bancrofti</name>
    <dbReference type="NCBI Taxonomy" id="6293"/>
    <lineage>
        <taxon>Eukaryota</taxon>
        <taxon>Metazoa</taxon>
        <taxon>Ecdysozoa</taxon>
        <taxon>Nematoda</taxon>
        <taxon>Chromadorea</taxon>
        <taxon>Rhabditida</taxon>
        <taxon>Spirurina</taxon>
        <taxon>Spiruromorpha</taxon>
        <taxon>Filarioidea</taxon>
        <taxon>Onchocercidae</taxon>
        <taxon>Wuchereria</taxon>
    </lineage>
</organism>
<name>J9FH04_WUCBA</name>
<dbReference type="AlphaFoldDB" id="J9FH04"/>
<evidence type="ECO:0000256" key="1">
    <source>
        <dbReference type="SAM" id="MobiDB-lite"/>
    </source>
</evidence>
<gene>
    <name evidence="2" type="ORF">WUBG_00160</name>
</gene>
<dbReference type="Proteomes" id="UP000004810">
    <property type="component" value="Unassembled WGS sequence"/>
</dbReference>
<evidence type="ECO:0000313" key="2">
    <source>
        <dbReference type="EMBL" id="EJW88932.1"/>
    </source>
</evidence>
<protein>
    <submittedName>
        <fullName evidence="2">Uncharacterized protein</fullName>
    </submittedName>
</protein>
<proteinExistence type="predicted"/>
<evidence type="ECO:0000313" key="3">
    <source>
        <dbReference type="Proteomes" id="UP000004810"/>
    </source>
</evidence>
<comment type="caution">
    <text evidence="2">The sequence shown here is derived from an EMBL/GenBank/DDBJ whole genome shotgun (WGS) entry which is preliminary data.</text>
</comment>